<keyword evidence="2" id="KW-1185">Reference proteome</keyword>
<protein>
    <submittedName>
        <fullName evidence="1">Uncharacterized protein</fullName>
    </submittedName>
</protein>
<dbReference type="AlphaFoldDB" id="A0A2Z7BL95"/>
<proteinExistence type="predicted"/>
<accession>A0A2Z7BL95</accession>
<organism evidence="1 2">
    <name type="scientific">Dorcoceras hygrometricum</name>
    <dbReference type="NCBI Taxonomy" id="472368"/>
    <lineage>
        <taxon>Eukaryota</taxon>
        <taxon>Viridiplantae</taxon>
        <taxon>Streptophyta</taxon>
        <taxon>Embryophyta</taxon>
        <taxon>Tracheophyta</taxon>
        <taxon>Spermatophyta</taxon>
        <taxon>Magnoliopsida</taxon>
        <taxon>eudicotyledons</taxon>
        <taxon>Gunneridae</taxon>
        <taxon>Pentapetalae</taxon>
        <taxon>asterids</taxon>
        <taxon>lamiids</taxon>
        <taxon>Lamiales</taxon>
        <taxon>Gesneriaceae</taxon>
        <taxon>Didymocarpoideae</taxon>
        <taxon>Trichosporeae</taxon>
        <taxon>Loxocarpinae</taxon>
        <taxon>Dorcoceras</taxon>
    </lineage>
</organism>
<sequence length="144" mass="15673">MIRVFNRLLPESSGFLAGLVVAQYKFIGWATAVRVVDASGIWVLSPGEWLATTLGTHPVATICCRFSTTTQPTITRYSGIQAQRISWSPHQNNVGPFRHDDSAGRSQRSTGIQLSKGLGSISFGWYCAQELATGYDDVSCATPF</sequence>
<evidence type="ECO:0000313" key="1">
    <source>
        <dbReference type="EMBL" id="KZV32696.1"/>
    </source>
</evidence>
<name>A0A2Z7BL95_9LAMI</name>
<reference evidence="1 2" key="1">
    <citation type="journal article" date="2015" name="Proc. Natl. Acad. Sci. U.S.A.">
        <title>The resurrection genome of Boea hygrometrica: A blueprint for survival of dehydration.</title>
        <authorList>
            <person name="Xiao L."/>
            <person name="Yang G."/>
            <person name="Zhang L."/>
            <person name="Yang X."/>
            <person name="Zhao S."/>
            <person name="Ji Z."/>
            <person name="Zhou Q."/>
            <person name="Hu M."/>
            <person name="Wang Y."/>
            <person name="Chen M."/>
            <person name="Xu Y."/>
            <person name="Jin H."/>
            <person name="Xiao X."/>
            <person name="Hu G."/>
            <person name="Bao F."/>
            <person name="Hu Y."/>
            <person name="Wan P."/>
            <person name="Li L."/>
            <person name="Deng X."/>
            <person name="Kuang T."/>
            <person name="Xiang C."/>
            <person name="Zhu J.K."/>
            <person name="Oliver M.J."/>
            <person name="He Y."/>
        </authorList>
    </citation>
    <scope>NUCLEOTIDE SEQUENCE [LARGE SCALE GENOMIC DNA]</scope>
    <source>
        <strain evidence="2">cv. XS01</strain>
    </source>
</reference>
<gene>
    <name evidence="1" type="ORF">F511_14469</name>
</gene>
<dbReference type="EMBL" id="KV006378">
    <property type="protein sequence ID" value="KZV32696.1"/>
    <property type="molecule type" value="Genomic_DNA"/>
</dbReference>
<evidence type="ECO:0000313" key="2">
    <source>
        <dbReference type="Proteomes" id="UP000250235"/>
    </source>
</evidence>
<dbReference type="Proteomes" id="UP000250235">
    <property type="component" value="Unassembled WGS sequence"/>
</dbReference>